<sequence>MGNQIACCRRKWLHLDDSDSNLAGDVFTHTNFGFQNNGGVSTNESWWSLGGSRFLDDDKFDCHSNNLISHPSISNRVTQHISEREPTDVEFDPSLNASYHALFLAGIKSKQPDYCSPPRGSPSVGPVAQFPEGFDHFPRASLTKPDSDLKHSIRRWSSCSTIFIGDGCLISPHQEATLWSVAVAVELLIRSKRNSELCTLVCGDPLTTLNGISEVASNAMQIYNDVYSLFDERKFSIVRHPIENNPGTFPIPRPDFSNNPEASDAHRFLRGLFSTALLGPQCAIVALIFLERLINAAEVGLLPWSWRRQMLACVLLASKVLDDQAVWNTDYCQILKDVSIDDL</sequence>
<dbReference type="CDD" id="cd20540">
    <property type="entry name" value="CYCLIN_CCNY_like"/>
    <property type="match status" value="1"/>
</dbReference>
<name>A0A5J4NCE8_9TREM</name>
<dbReference type="Proteomes" id="UP000324629">
    <property type="component" value="Unassembled WGS sequence"/>
</dbReference>
<proteinExistence type="predicted"/>
<reference evidence="1 2" key="1">
    <citation type="journal article" date="2019" name="Gigascience">
        <title>Whole-genome sequence of the oriental lung fluke Paragonimus westermani.</title>
        <authorList>
            <person name="Oey H."/>
            <person name="Zakrzewski M."/>
            <person name="Narain K."/>
            <person name="Devi K.R."/>
            <person name="Agatsuma T."/>
            <person name="Nawaratna S."/>
            <person name="Gobert G.N."/>
            <person name="Jones M.K."/>
            <person name="Ragan M.A."/>
            <person name="McManus D.P."/>
            <person name="Krause L."/>
        </authorList>
    </citation>
    <scope>NUCLEOTIDE SEQUENCE [LARGE SCALE GENOMIC DNA]</scope>
    <source>
        <strain evidence="1 2">IND2009</strain>
    </source>
</reference>
<comment type="caution">
    <text evidence="1">The sequence shown here is derived from an EMBL/GenBank/DDBJ whole genome shotgun (WGS) entry which is preliminary data.</text>
</comment>
<keyword evidence="2" id="KW-1185">Reference proteome</keyword>
<protein>
    <recommendedName>
        <fullName evidence="3">Cyclin-like domain-containing protein</fullName>
    </recommendedName>
</protein>
<accession>A0A5J4NCE8</accession>
<evidence type="ECO:0008006" key="3">
    <source>
        <dbReference type="Google" id="ProtNLM"/>
    </source>
</evidence>
<dbReference type="AlphaFoldDB" id="A0A5J4NCE8"/>
<dbReference type="SUPFAM" id="SSF47954">
    <property type="entry name" value="Cyclin-like"/>
    <property type="match status" value="1"/>
</dbReference>
<evidence type="ECO:0000313" key="1">
    <source>
        <dbReference type="EMBL" id="KAA3673207.1"/>
    </source>
</evidence>
<dbReference type="Gene3D" id="1.10.472.10">
    <property type="entry name" value="Cyclin-like"/>
    <property type="match status" value="1"/>
</dbReference>
<dbReference type="EMBL" id="QNGE01004112">
    <property type="protein sequence ID" value="KAA3673207.1"/>
    <property type="molecule type" value="Genomic_DNA"/>
</dbReference>
<dbReference type="InterPro" id="IPR036915">
    <property type="entry name" value="Cyclin-like_sf"/>
</dbReference>
<evidence type="ECO:0000313" key="2">
    <source>
        <dbReference type="Proteomes" id="UP000324629"/>
    </source>
</evidence>
<gene>
    <name evidence="1" type="ORF">DEA37_0010292</name>
</gene>
<organism evidence="1 2">
    <name type="scientific">Paragonimus westermani</name>
    <dbReference type="NCBI Taxonomy" id="34504"/>
    <lineage>
        <taxon>Eukaryota</taxon>
        <taxon>Metazoa</taxon>
        <taxon>Spiralia</taxon>
        <taxon>Lophotrochozoa</taxon>
        <taxon>Platyhelminthes</taxon>
        <taxon>Trematoda</taxon>
        <taxon>Digenea</taxon>
        <taxon>Plagiorchiida</taxon>
        <taxon>Troglotremata</taxon>
        <taxon>Troglotrematidae</taxon>
        <taxon>Paragonimus</taxon>
    </lineage>
</organism>
<dbReference type="PANTHER" id="PTHR14248">
    <property type="entry name" value="CYCLIN Y, ISOFORM A"/>
    <property type="match status" value="1"/>
</dbReference>